<dbReference type="AlphaFoldDB" id="A0A3Q9HRK5"/>
<protein>
    <submittedName>
        <fullName evidence="2">Uncharacterized protein</fullName>
    </submittedName>
</protein>
<evidence type="ECO:0000256" key="1">
    <source>
        <dbReference type="SAM" id="MobiDB-lite"/>
    </source>
</evidence>
<dbReference type="Proteomes" id="UP000267250">
    <property type="component" value="Chromosome"/>
</dbReference>
<evidence type="ECO:0000313" key="3">
    <source>
        <dbReference type="Proteomes" id="UP000267250"/>
    </source>
</evidence>
<gene>
    <name evidence="2" type="ORF">BBF96_12510</name>
</gene>
<reference evidence="2 3" key="1">
    <citation type="submission" date="2016-07" db="EMBL/GenBank/DDBJ databases">
        <title>Genome and transcriptome analysis of iron-reducing fermentative bacteria Anoxybacter fermentans.</title>
        <authorList>
            <person name="Zeng X."/>
            <person name="Shao Z."/>
        </authorList>
    </citation>
    <scope>NUCLEOTIDE SEQUENCE [LARGE SCALE GENOMIC DNA]</scope>
    <source>
        <strain evidence="2 3">DY22613</strain>
    </source>
</reference>
<dbReference type="KEGG" id="aft:BBF96_12510"/>
<name>A0A3Q9HRK5_9FIRM</name>
<feature type="region of interest" description="Disordered" evidence="1">
    <location>
        <begin position="1"/>
        <end position="43"/>
    </location>
</feature>
<proteinExistence type="predicted"/>
<keyword evidence="3" id="KW-1185">Reference proteome</keyword>
<evidence type="ECO:0000313" key="2">
    <source>
        <dbReference type="EMBL" id="AZR74147.1"/>
    </source>
</evidence>
<feature type="compositionally biased region" description="Polar residues" evidence="1">
    <location>
        <begin position="1"/>
        <end position="27"/>
    </location>
</feature>
<accession>A0A3Q9HRK5</accession>
<dbReference type="RefSeq" id="WP_127017499.1">
    <property type="nucleotide sequence ID" value="NZ_CP016379.1"/>
</dbReference>
<feature type="compositionally biased region" description="Polar residues" evidence="1">
    <location>
        <begin position="79"/>
        <end position="90"/>
    </location>
</feature>
<dbReference type="EMBL" id="CP016379">
    <property type="protein sequence ID" value="AZR74147.1"/>
    <property type="molecule type" value="Genomic_DNA"/>
</dbReference>
<feature type="region of interest" description="Disordered" evidence="1">
    <location>
        <begin position="79"/>
        <end position="98"/>
    </location>
</feature>
<organism evidence="2 3">
    <name type="scientific">Anoxybacter fermentans</name>
    <dbReference type="NCBI Taxonomy" id="1323375"/>
    <lineage>
        <taxon>Bacteria</taxon>
        <taxon>Bacillati</taxon>
        <taxon>Bacillota</taxon>
        <taxon>Clostridia</taxon>
        <taxon>Halanaerobiales</taxon>
        <taxon>Anoxybacter</taxon>
    </lineage>
</organism>
<sequence>MDNQNNLGRQYTSNPKFGTIYPNTQYKGYTEEEGTPYGGPSNMQQQKNQILSNVKYHGADQYSQQRIKNQYQGMNQQSENTLNATTPKLHNTLENEIK</sequence>